<gene>
    <name evidence="1" type="ORF">H9716_11195</name>
</gene>
<organism evidence="1 2">
    <name type="scientific">Candidatus Enterocloster faecavium</name>
    <dbReference type="NCBI Taxonomy" id="2838560"/>
    <lineage>
        <taxon>Bacteria</taxon>
        <taxon>Bacillati</taxon>
        <taxon>Bacillota</taxon>
        <taxon>Clostridia</taxon>
        <taxon>Lachnospirales</taxon>
        <taxon>Lachnospiraceae</taxon>
        <taxon>Enterocloster</taxon>
    </lineage>
</organism>
<sequence length="118" mass="12281">MSESGKTYVEEKVKEMIAAPTCCAEAKEAGRSWLDAIGTEGEAEAARKMIAELEADIVTVDGLIAFAGSEAGAKVFGAEKAKEVAAHAEEIKAAGAKYCDCPACSAVEAILARKEDIL</sequence>
<evidence type="ECO:0000313" key="1">
    <source>
        <dbReference type="EMBL" id="HJB08408.1"/>
    </source>
</evidence>
<name>A0A9D2RM51_9FIRM</name>
<protein>
    <submittedName>
        <fullName evidence="1">Molecular chaperone Hsp90</fullName>
    </submittedName>
</protein>
<reference evidence="1" key="2">
    <citation type="submission" date="2021-04" db="EMBL/GenBank/DDBJ databases">
        <authorList>
            <person name="Gilroy R."/>
        </authorList>
    </citation>
    <scope>NUCLEOTIDE SEQUENCE</scope>
    <source>
        <strain evidence="1">CHK188-4685</strain>
    </source>
</reference>
<dbReference type="EMBL" id="DWYS01000134">
    <property type="protein sequence ID" value="HJB08408.1"/>
    <property type="molecule type" value="Genomic_DNA"/>
</dbReference>
<evidence type="ECO:0000313" key="2">
    <source>
        <dbReference type="Proteomes" id="UP000886804"/>
    </source>
</evidence>
<comment type="caution">
    <text evidence="1">The sequence shown here is derived from an EMBL/GenBank/DDBJ whole genome shotgun (WGS) entry which is preliminary data.</text>
</comment>
<reference evidence="1" key="1">
    <citation type="journal article" date="2021" name="PeerJ">
        <title>Extensive microbial diversity within the chicken gut microbiome revealed by metagenomics and culture.</title>
        <authorList>
            <person name="Gilroy R."/>
            <person name="Ravi A."/>
            <person name="Getino M."/>
            <person name="Pursley I."/>
            <person name="Horton D.L."/>
            <person name="Alikhan N.F."/>
            <person name="Baker D."/>
            <person name="Gharbi K."/>
            <person name="Hall N."/>
            <person name="Watson M."/>
            <person name="Adriaenssens E.M."/>
            <person name="Foster-Nyarko E."/>
            <person name="Jarju S."/>
            <person name="Secka A."/>
            <person name="Antonio M."/>
            <person name="Oren A."/>
            <person name="Chaudhuri R.R."/>
            <person name="La Ragione R."/>
            <person name="Hildebrand F."/>
            <person name="Pallen M.J."/>
        </authorList>
    </citation>
    <scope>NUCLEOTIDE SEQUENCE</scope>
    <source>
        <strain evidence="1">CHK188-4685</strain>
    </source>
</reference>
<dbReference type="AlphaFoldDB" id="A0A9D2RM51"/>
<accession>A0A9D2RM51</accession>
<proteinExistence type="predicted"/>
<dbReference type="Proteomes" id="UP000886804">
    <property type="component" value="Unassembled WGS sequence"/>
</dbReference>